<dbReference type="PROSITE" id="PS51695">
    <property type="entry name" value="SEDOLISIN"/>
    <property type="match status" value="1"/>
</dbReference>
<comment type="caution">
    <text evidence="11">The sequence shown here is derived from an EMBL/GenBank/DDBJ whole genome shotgun (WGS) entry which is preliminary data.</text>
</comment>
<dbReference type="EMBL" id="MU839831">
    <property type="protein sequence ID" value="KAK1757087.1"/>
    <property type="molecule type" value="Genomic_DNA"/>
</dbReference>
<keyword evidence="4 8" id="KW-0378">Hydrolase</keyword>
<dbReference type="InterPro" id="IPR050819">
    <property type="entry name" value="Tripeptidyl-peptidase_I"/>
</dbReference>
<dbReference type="InterPro" id="IPR015366">
    <property type="entry name" value="S53_propep"/>
</dbReference>
<evidence type="ECO:0000256" key="6">
    <source>
        <dbReference type="ARBA" id="ARBA00022837"/>
    </source>
</evidence>
<keyword evidence="7" id="KW-0865">Zymogen</keyword>
<feature type="binding site" evidence="8">
    <location>
        <position position="600"/>
    </location>
    <ligand>
        <name>Ca(2+)</name>
        <dbReference type="ChEBI" id="CHEBI:29108"/>
    </ligand>
</feature>
<feature type="chain" id="PRO_5042485091" evidence="9">
    <location>
        <begin position="20"/>
        <end position="642"/>
    </location>
</feature>
<comment type="subcellular location">
    <subcellularLocation>
        <location evidence="1">Secreted</location>
        <location evidence="1">Extracellular space</location>
    </subcellularLocation>
</comment>
<proteinExistence type="predicted"/>
<feature type="signal peptide" evidence="9">
    <location>
        <begin position="1"/>
        <end position="19"/>
    </location>
</feature>
<evidence type="ECO:0000256" key="1">
    <source>
        <dbReference type="ARBA" id="ARBA00004239"/>
    </source>
</evidence>
<dbReference type="GO" id="GO:0004252">
    <property type="term" value="F:serine-type endopeptidase activity"/>
    <property type="evidence" value="ECO:0007669"/>
    <property type="project" value="UniProtKB-UniRule"/>
</dbReference>
<organism evidence="11 12">
    <name type="scientific">Echria macrotheca</name>
    <dbReference type="NCBI Taxonomy" id="438768"/>
    <lineage>
        <taxon>Eukaryota</taxon>
        <taxon>Fungi</taxon>
        <taxon>Dikarya</taxon>
        <taxon>Ascomycota</taxon>
        <taxon>Pezizomycotina</taxon>
        <taxon>Sordariomycetes</taxon>
        <taxon>Sordariomycetidae</taxon>
        <taxon>Sordariales</taxon>
        <taxon>Schizotheciaceae</taxon>
        <taxon>Echria</taxon>
    </lineage>
</organism>
<dbReference type="Gene3D" id="3.40.50.200">
    <property type="entry name" value="Peptidase S8/S53 domain"/>
    <property type="match status" value="1"/>
</dbReference>
<keyword evidence="9" id="KW-0732">Signal</keyword>
<keyword evidence="6 8" id="KW-0106">Calcium</keyword>
<evidence type="ECO:0000256" key="4">
    <source>
        <dbReference type="ARBA" id="ARBA00022801"/>
    </source>
</evidence>
<keyword evidence="5 8" id="KW-0720">Serine protease</keyword>
<dbReference type="GO" id="GO:0008240">
    <property type="term" value="F:tripeptidyl-peptidase activity"/>
    <property type="evidence" value="ECO:0007669"/>
    <property type="project" value="TreeGrafter"/>
</dbReference>
<gene>
    <name evidence="11" type="ORF">QBC47DRAFT_443871</name>
</gene>
<evidence type="ECO:0000256" key="2">
    <source>
        <dbReference type="ARBA" id="ARBA00022670"/>
    </source>
</evidence>
<dbReference type="AlphaFoldDB" id="A0AAJ0BHS8"/>
<feature type="binding site" evidence="8">
    <location>
        <position position="621"/>
    </location>
    <ligand>
        <name>Ca(2+)</name>
        <dbReference type="ChEBI" id="CHEBI:29108"/>
    </ligand>
</feature>
<evidence type="ECO:0000313" key="11">
    <source>
        <dbReference type="EMBL" id="KAK1757087.1"/>
    </source>
</evidence>
<dbReference type="Proteomes" id="UP001239445">
    <property type="component" value="Unassembled WGS sequence"/>
</dbReference>
<evidence type="ECO:0000313" key="12">
    <source>
        <dbReference type="Proteomes" id="UP001239445"/>
    </source>
</evidence>
<dbReference type="InterPro" id="IPR036852">
    <property type="entry name" value="Peptidase_S8/S53_dom_sf"/>
</dbReference>
<keyword evidence="12" id="KW-1185">Reference proteome</keyword>
<dbReference type="InterPro" id="IPR030400">
    <property type="entry name" value="Sedolisin_dom"/>
</dbReference>
<keyword evidence="3 8" id="KW-0479">Metal-binding</keyword>
<dbReference type="CDD" id="cd11377">
    <property type="entry name" value="Pro-peptidase_S53"/>
    <property type="match status" value="1"/>
</dbReference>
<dbReference type="SUPFAM" id="SSF54897">
    <property type="entry name" value="Protease propeptides/inhibitors"/>
    <property type="match status" value="1"/>
</dbReference>
<evidence type="ECO:0000256" key="7">
    <source>
        <dbReference type="ARBA" id="ARBA00023145"/>
    </source>
</evidence>
<name>A0AAJ0BHS8_9PEZI</name>
<dbReference type="Pfam" id="PF09286">
    <property type="entry name" value="Pro-kuma_activ"/>
    <property type="match status" value="1"/>
</dbReference>
<dbReference type="GO" id="GO:0046872">
    <property type="term" value="F:metal ion binding"/>
    <property type="evidence" value="ECO:0007669"/>
    <property type="project" value="UniProtKB-UniRule"/>
</dbReference>
<feature type="active site" description="Charge relay system" evidence="8">
    <location>
        <position position="558"/>
    </location>
</feature>
<keyword evidence="2 8" id="KW-0645">Protease</keyword>
<feature type="domain" description="Peptidase S53" evidence="10">
    <location>
        <begin position="226"/>
        <end position="641"/>
    </location>
</feature>
<dbReference type="CDD" id="cd04056">
    <property type="entry name" value="Peptidases_S53"/>
    <property type="match status" value="1"/>
</dbReference>
<evidence type="ECO:0000256" key="3">
    <source>
        <dbReference type="ARBA" id="ARBA00022723"/>
    </source>
</evidence>
<evidence type="ECO:0000259" key="10">
    <source>
        <dbReference type="PROSITE" id="PS51695"/>
    </source>
</evidence>
<sequence length="642" mass="68950">MLIGYSLLLGSLLATTVSGLFPNRYSVHERRSRSPTGWTQLDSLPDPKAALRLTFALVPRNAESAEEQLLRVSDPRSSSYGQYWTAADVINMFSPDRQAVHAVIDWLLESGVGPQRIRSSNDGSLVSVNTTVQEAETLLKTRYYLFESGVGKSLQVHLACEEYSLPESLRRHIDFVGPTVHLGLGTKITTAEVAPRSAASPKLAGHARARAAAARRQAAGDQCSRFMTPDCLRKMYKIPTNNASHPNNTFGVYQQAWVSWLPGDLDGFFTMFAPQLKGSRPIMAPVDGGYWQDRFQAFPLNAEADLDFEYTMTLTAPQPVTNYQVGDISAQGNFNTLLAAFDEHYCNALNATIDGTYPDPVPGGYNSSDCGTLKPAKVVSLSYAWDEAALPPAYLRRQCLQFLKLGLQGVSVIVASADCGAAGQDCTCVDPATGEPNHSTSQGAFGPTSPAVCPYVTSVGGTKLPSTNSSWSDREVAYRRLSALNLTSSSGGGFSRVFPAPEYQRDATRRYLAAQGGALAPVADRFNPLGRGVPDVAAHAANFVTVIDGNVTTVFGTSASTPVFASVIALVNDARLRAGKGPVGFLNPVLYANPHVMNDVTEGSNHGCGVEHAFYAAEGWDPVTGLGTVNYERLKGLYLSLP</sequence>
<protein>
    <submittedName>
        <fullName evidence="11">Peptidase S8/S53 domain-containing protein</fullName>
    </submittedName>
</protein>
<dbReference type="GO" id="GO:0006508">
    <property type="term" value="P:proteolysis"/>
    <property type="evidence" value="ECO:0007669"/>
    <property type="project" value="UniProtKB-KW"/>
</dbReference>
<evidence type="ECO:0000256" key="8">
    <source>
        <dbReference type="PROSITE-ProRule" id="PRU01032"/>
    </source>
</evidence>
<dbReference type="SMART" id="SM00944">
    <property type="entry name" value="Pro-kuma_activ"/>
    <property type="match status" value="1"/>
</dbReference>
<comment type="cofactor">
    <cofactor evidence="8">
        <name>Ca(2+)</name>
        <dbReference type="ChEBI" id="CHEBI:29108"/>
    </cofactor>
    <text evidence="8">Binds 1 Ca(2+) ion per subunit.</text>
</comment>
<reference evidence="11" key="1">
    <citation type="submission" date="2023-06" db="EMBL/GenBank/DDBJ databases">
        <title>Genome-scale phylogeny and comparative genomics of the fungal order Sordariales.</title>
        <authorList>
            <consortium name="Lawrence Berkeley National Laboratory"/>
            <person name="Hensen N."/>
            <person name="Bonometti L."/>
            <person name="Westerberg I."/>
            <person name="Brannstrom I.O."/>
            <person name="Guillou S."/>
            <person name="Cros-Aarteil S."/>
            <person name="Calhoun S."/>
            <person name="Haridas S."/>
            <person name="Kuo A."/>
            <person name="Mondo S."/>
            <person name="Pangilinan J."/>
            <person name="Riley R."/>
            <person name="Labutti K."/>
            <person name="Andreopoulos B."/>
            <person name="Lipzen A."/>
            <person name="Chen C."/>
            <person name="Yanf M."/>
            <person name="Daum C."/>
            <person name="Ng V."/>
            <person name="Clum A."/>
            <person name="Steindorff A."/>
            <person name="Ohm R."/>
            <person name="Martin F."/>
            <person name="Silar P."/>
            <person name="Natvig D."/>
            <person name="Lalanne C."/>
            <person name="Gautier V."/>
            <person name="Ament-Velasquez S.L."/>
            <person name="Kruys A."/>
            <person name="Hutchinson M.I."/>
            <person name="Powell A.J."/>
            <person name="Barry K."/>
            <person name="Miller A.N."/>
            <person name="Grigoriev I.V."/>
            <person name="Debuchy R."/>
            <person name="Gladieux P."/>
            <person name="Thoren M.H."/>
            <person name="Johannesson H."/>
        </authorList>
    </citation>
    <scope>NUCLEOTIDE SEQUENCE</scope>
    <source>
        <strain evidence="11">PSN4</strain>
    </source>
</reference>
<dbReference type="PANTHER" id="PTHR14218">
    <property type="entry name" value="PROTEASE S8 TRIPEPTIDYL PEPTIDASE I CLN2"/>
    <property type="match status" value="1"/>
</dbReference>
<feature type="active site" description="Charge relay system" evidence="8">
    <location>
        <position position="303"/>
    </location>
</feature>
<feature type="active site" description="Charge relay system" evidence="8">
    <location>
        <position position="307"/>
    </location>
</feature>
<dbReference type="PANTHER" id="PTHR14218:SF19">
    <property type="entry name" value="SERINE PROTEASE AORO, PUTATIVE (AFU_ORTHOLOGUE AFUA_6G10250)-RELATED"/>
    <property type="match status" value="1"/>
</dbReference>
<evidence type="ECO:0000256" key="5">
    <source>
        <dbReference type="ARBA" id="ARBA00022825"/>
    </source>
</evidence>
<feature type="binding site" evidence="8">
    <location>
        <position position="599"/>
    </location>
    <ligand>
        <name>Ca(2+)</name>
        <dbReference type="ChEBI" id="CHEBI:29108"/>
    </ligand>
</feature>
<evidence type="ECO:0000256" key="9">
    <source>
        <dbReference type="SAM" id="SignalP"/>
    </source>
</evidence>
<accession>A0AAJ0BHS8</accession>
<dbReference type="GO" id="GO:0005576">
    <property type="term" value="C:extracellular region"/>
    <property type="evidence" value="ECO:0007669"/>
    <property type="project" value="UniProtKB-SubCell"/>
</dbReference>
<dbReference type="SUPFAM" id="SSF52743">
    <property type="entry name" value="Subtilisin-like"/>
    <property type="match status" value="1"/>
</dbReference>
<feature type="binding site" evidence="8">
    <location>
        <position position="619"/>
    </location>
    <ligand>
        <name>Ca(2+)</name>
        <dbReference type="ChEBI" id="CHEBI:29108"/>
    </ligand>
</feature>